<proteinExistence type="predicted"/>
<evidence type="ECO:0000313" key="1">
    <source>
        <dbReference type="EMBL" id="MFC1412008.1"/>
    </source>
</evidence>
<gene>
    <name evidence="1" type="ORF">ACEZDG_22330</name>
</gene>
<dbReference type="InterPro" id="IPR027417">
    <property type="entry name" value="P-loop_NTPase"/>
</dbReference>
<evidence type="ECO:0000313" key="2">
    <source>
        <dbReference type="Proteomes" id="UP001592582"/>
    </source>
</evidence>
<name>A0ABV6VE75_9ACTN</name>
<comment type="caution">
    <text evidence="1">The sequence shown here is derived from an EMBL/GenBank/DDBJ whole genome shotgun (WGS) entry which is preliminary data.</text>
</comment>
<protein>
    <submittedName>
        <fullName evidence="1">Uncharacterized protein</fullName>
    </submittedName>
</protein>
<keyword evidence="2" id="KW-1185">Reference proteome</keyword>
<dbReference type="EMBL" id="JBHEZX010000009">
    <property type="protein sequence ID" value="MFC1412008.1"/>
    <property type="molecule type" value="Genomic_DNA"/>
</dbReference>
<organism evidence="1 2">
    <name type="scientific">Streptacidiphilus alkalitolerans</name>
    <dbReference type="NCBI Taxonomy" id="3342712"/>
    <lineage>
        <taxon>Bacteria</taxon>
        <taxon>Bacillati</taxon>
        <taxon>Actinomycetota</taxon>
        <taxon>Actinomycetes</taxon>
        <taxon>Kitasatosporales</taxon>
        <taxon>Streptomycetaceae</taxon>
        <taxon>Streptacidiphilus</taxon>
    </lineage>
</organism>
<dbReference type="Gene3D" id="3.40.50.300">
    <property type="entry name" value="P-loop containing nucleotide triphosphate hydrolases"/>
    <property type="match status" value="1"/>
</dbReference>
<reference evidence="1 2" key="1">
    <citation type="submission" date="2024-09" db="EMBL/GenBank/DDBJ databases">
        <authorList>
            <person name="Lee S.D."/>
        </authorList>
    </citation>
    <scope>NUCLEOTIDE SEQUENCE [LARGE SCALE GENOMIC DNA]</scope>
    <source>
        <strain evidence="1 2">N1-1</strain>
    </source>
</reference>
<dbReference type="Proteomes" id="UP001592582">
    <property type="component" value="Unassembled WGS sequence"/>
</dbReference>
<accession>A0ABV6VE75</accession>
<sequence length="101" mass="11247">MGLCHRNLCTLADNFCEAGFTPVIGTVLAERAHMDLYVSLLPARQVRLVVLAPGAEVCRYRNACRDPRERFDFDGYEALDAGMRRELGSVGWWLDTAALTA</sequence>